<evidence type="ECO:0000313" key="1">
    <source>
        <dbReference type="EMBL" id="TSB02126.1"/>
    </source>
</evidence>
<proteinExistence type="predicted"/>
<evidence type="ECO:0000313" key="2">
    <source>
        <dbReference type="Proteomes" id="UP000320160"/>
    </source>
</evidence>
<dbReference type="AlphaFoldDB" id="A0A553WBR4"/>
<sequence>MEMDHDRQMLIRAELSDLLEALRLTSFDTNPLQFLVRLEAIRKTAMVHQFATVAEIASVFEATMQRVIDHGGGDSVVSSFTGILEDAIGCSQLSPSVTQSLLASVAVRLPN</sequence>
<organism evidence="1 2">
    <name type="scientific">Sphingorhabdus contaminans</name>
    <dbReference type="NCBI Taxonomy" id="1343899"/>
    <lineage>
        <taxon>Bacteria</taxon>
        <taxon>Pseudomonadati</taxon>
        <taxon>Pseudomonadota</taxon>
        <taxon>Alphaproteobacteria</taxon>
        <taxon>Sphingomonadales</taxon>
        <taxon>Sphingomonadaceae</taxon>
        <taxon>Sphingorhabdus</taxon>
    </lineage>
</organism>
<accession>A0A553WBR4</accession>
<dbReference type="Proteomes" id="UP000320160">
    <property type="component" value="Unassembled WGS sequence"/>
</dbReference>
<reference evidence="1 2" key="1">
    <citation type="submission" date="2019-07" db="EMBL/GenBank/DDBJ databases">
        <authorList>
            <person name="Park M."/>
        </authorList>
    </citation>
    <scope>NUCLEOTIDE SEQUENCE [LARGE SCALE GENOMIC DNA]</scope>
    <source>
        <strain evidence="1 2">KCTC32445</strain>
    </source>
</reference>
<dbReference type="RefSeq" id="WP_143777344.1">
    <property type="nucleotide sequence ID" value="NZ_OZ260107.1"/>
</dbReference>
<keyword evidence="2" id="KW-1185">Reference proteome</keyword>
<gene>
    <name evidence="1" type="ORF">FOM92_13445</name>
</gene>
<comment type="caution">
    <text evidence="1">The sequence shown here is derived from an EMBL/GenBank/DDBJ whole genome shotgun (WGS) entry which is preliminary data.</text>
</comment>
<name>A0A553WBR4_9SPHN</name>
<dbReference type="OrthoDB" id="7594902at2"/>
<protein>
    <submittedName>
        <fullName evidence="1">Uncharacterized protein</fullName>
    </submittedName>
</protein>
<dbReference type="EMBL" id="VKKU01000002">
    <property type="protein sequence ID" value="TSB02126.1"/>
    <property type="molecule type" value="Genomic_DNA"/>
</dbReference>